<dbReference type="PANTHER" id="PTHR14359:SF6">
    <property type="entry name" value="PHOSPHOPANTOTHENOYLCYSTEINE DECARBOXYLASE"/>
    <property type="match status" value="1"/>
</dbReference>
<comment type="function">
    <text evidence="3">Catalyzes two sequential steps in the biosynthesis of coenzyme A. In the first step cysteine is conjugated to 4'-phosphopantothenate to form 4-phosphopantothenoylcysteine. In the second step the latter compound is decarboxylated to form 4'-phosphopantotheine.</text>
</comment>
<dbReference type="InterPro" id="IPR036551">
    <property type="entry name" value="Flavin_trans-like"/>
</dbReference>
<reference evidence="7 8" key="1">
    <citation type="submission" date="2020-04" db="EMBL/GenBank/DDBJ databases">
        <authorList>
            <person name="Zhang R."/>
            <person name="Schippers A."/>
        </authorList>
    </citation>
    <scope>NUCLEOTIDE SEQUENCE [LARGE SCALE GENOMIC DNA]</scope>
    <source>
        <strain evidence="7 8">DSM 109850</strain>
    </source>
</reference>
<dbReference type="EC" id="6.3.2.5" evidence="3"/>
<comment type="cofactor">
    <cofactor evidence="3">
        <name>FMN</name>
        <dbReference type="ChEBI" id="CHEBI:58210"/>
    </cofactor>
    <text evidence="3">Binds 1 FMN per subunit.</text>
</comment>
<name>A0A7Y0L324_9FIRM</name>
<comment type="similarity">
    <text evidence="3 4">In the C-terminal section; belongs to the PPC synthetase family.</text>
</comment>
<dbReference type="SUPFAM" id="SSF102645">
    <property type="entry name" value="CoaB-like"/>
    <property type="match status" value="1"/>
</dbReference>
<evidence type="ECO:0000256" key="3">
    <source>
        <dbReference type="HAMAP-Rule" id="MF_02225"/>
    </source>
</evidence>
<evidence type="ECO:0000313" key="8">
    <source>
        <dbReference type="Proteomes" id="UP000533476"/>
    </source>
</evidence>
<dbReference type="GO" id="GO:0010181">
    <property type="term" value="F:FMN binding"/>
    <property type="evidence" value="ECO:0007669"/>
    <property type="project" value="UniProtKB-UniRule"/>
</dbReference>
<feature type="binding site" evidence="3">
    <location>
        <position position="336"/>
    </location>
    <ligand>
        <name>CTP</name>
        <dbReference type="ChEBI" id="CHEBI:37563"/>
    </ligand>
</feature>
<dbReference type="EC" id="4.1.1.36" evidence="3"/>
<dbReference type="Pfam" id="PF04127">
    <property type="entry name" value="DFP"/>
    <property type="match status" value="1"/>
</dbReference>
<protein>
    <recommendedName>
        <fullName evidence="3">Coenzyme A biosynthesis bifunctional protein CoaBC</fullName>
    </recommendedName>
    <alternativeName>
        <fullName evidence="3">DNA/pantothenate metabolism flavoprotein</fullName>
    </alternativeName>
    <alternativeName>
        <fullName evidence="3">Phosphopantothenoylcysteine synthetase/decarboxylase</fullName>
        <shortName evidence="3">PPCS-PPCDC</shortName>
    </alternativeName>
    <domain>
        <recommendedName>
            <fullName evidence="3">Phosphopantothenoylcysteine decarboxylase</fullName>
            <shortName evidence="3">PPC decarboxylase</shortName>
            <shortName evidence="3">PPC-DC</shortName>
            <ecNumber evidence="3">4.1.1.36</ecNumber>
        </recommendedName>
        <alternativeName>
            <fullName evidence="3">CoaC</fullName>
        </alternativeName>
    </domain>
    <domain>
        <recommendedName>
            <fullName evidence="3">Phosphopantothenate--cysteine ligase</fullName>
            <ecNumber evidence="3">6.3.2.5</ecNumber>
        </recommendedName>
        <alternativeName>
            <fullName evidence="3">CoaB</fullName>
        </alternativeName>
        <alternativeName>
            <fullName evidence="3">Phosphopantothenoylcysteine synthetase</fullName>
            <shortName evidence="3">PPC synthetase</shortName>
            <shortName evidence="3">PPC-S</shortName>
        </alternativeName>
    </domain>
</protein>
<evidence type="ECO:0000259" key="5">
    <source>
        <dbReference type="Pfam" id="PF02441"/>
    </source>
</evidence>
<dbReference type="InterPro" id="IPR003382">
    <property type="entry name" value="Flavoprotein"/>
</dbReference>
<dbReference type="GO" id="GO:0071513">
    <property type="term" value="C:phosphopantothenoylcysteine decarboxylase complex"/>
    <property type="evidence" value="ECO:0007669"/>
    <property type="project" value="TreeGrafter"/>
</dbReference>
<comment type="pathway">
    <text evidence="3 4">Cofactor biosynthesis; coenzyme A biosynthesis; CoA from (R)-pantothenate: step 3/5.</text>
</comment>
<comment type="caution">
    <text evidence="7">The sequence shown here is derived from an EMBL/GenBank/DDBJ whole genome shotgun (WGS) entry which is preliminary data.</text>
</comment>
<dbReference type="Proteomes" id="UP000533476">
    <property type="component" value="Unassembled WGS sequence"/>
</dbReference>
<keyword evidence="3" id="KW-0460">Magnesium</keyword>
<dbReference type="Gene3D" id="3.40.50.10300">
    <property type="entry name" value="CoaB-like"/>
    <property type="match status" value="1"/>
</dbReference>
<dbReference type="SUPFAM" id="SSF52507">
    <property type="entry name" value="Homo-oligomeric flavin-containing Cys decarboxylases, HFCD"/>
    <property type="match status" value="1"/>
</dbReference>
<evidence type="ECO:0000259" key="6">
    <source>
        <dbReference type="Pfam" id="PF04127"/>
    </source>
</evidence>
<feature type="binding site" evidence="3">
    <location>
        <position position="273"/>
    </location>
    <ligand>
        <name>CTP</name>
        <dbReference type="ChEBI" id="CHEBI:37563"/>
    </ligand>
</feature>
<dbReference type="GO" id="GO:0004632">
    <property type="term" value="F:phosphopantothenate--cysteine ligase activity"/>
    <property type="evidence" value="ECO:0007669"/>
    <property type="project" value="UniProtKB-UniRule"/>
</dbReference>
<dbReference type="Pfam" id="PF02441">
    <property type="entry name" value="Flavoprotein"/>
    <property type="match status" value="1"/>
</dbReference>
<feature type="region of interest" description="Phosphopantothenate--cysteine ligase" evidence="3">
    <location>
        <begin position="184"/>
        <end position="397"/>
    </location>
</feature>
<keyword evidence="3 4" id="KW-0288">FMN</keyword>
<sequence length="397" mass="41736">MRIIVGVAGGIAAYKACEVVSRLVKAGHSVRVVMTPAAAQFVAPLTFRALSGHAVGIEAADEPAGPLSHVQLAHWAEALVIAPATASLMSRLAHGQTDDLLGLVYLGIRGPVVAAPAMEPEMWSHPRTQANASVLRADGVRLVGPAVGRMASGQEGLGRMAEPAEIVAALEDALTPKDLAGTTIVVTAGATWEHFDPVRVLTNPSTGLMGVLIANQAARRGADVRLVTGPAVPYAVDDRVRRETVVSAEEMQRAVIAMAQDADVVVGAAAVSDFRPRERLGSKAHKDDVGLNWEMVRNPDIIQSIGERYQGQKVLVGFAAETEDVLAQAEAKRRKKHLDAVVANLVGVGRGFGAGEYGAWLVTAEGPRELGGSKEHTAAALLDWIRERRAAGHGHIG</sequence>
<dbReference type="RefSeq" id="WP_169098678.1">
    <property type="nucleotide sequence ID" value="NZ_JABBVZ010000022.1"/>
</dbReference>
<dbReference type="GO" id="GO:0015937">
    <property type="term" value="P:coenzyme A biosynthetic process"/>
    <property type="evidence" value="ECO:0007669"/>
    <property type="project" value="UniProtKB-UniRule"/>
</dbReference>
<comment type="cofactor">
    <cofactor evidence="3">
        <name>Mg(2+)</name>
        <dbReference type="ChEBI" id="CHEBI:18420"/>
    </cofactor>
</comment>
<feature type="domain" description="Flavoprotein" evidence="5">
    <location>
        <begin position="1"/>
        <end position="173"/>
    </location>
</feature>
<keyword evidence="2 3" id="KW-0456">Lyase</keyword>
<keyword evidence="8" id="KW-1185">Reference proteome</keyword>
<dbReference type="UniPathway" id="UPA00241">
    <property type="reaction ID" value="UER00353"/>
</dbReference>
<gene>
    <name evidence="3 7" type="primary">coaBC</name>
    <name evidence="7" type="ORF">HIJ39_08555</name>
</gene>
<comment type="pathway">
    <text evidence="3 4">Cofactor biosynthesis; coenzyme A biosynthesis; CoA from (R)-pantothenate: step 2/5.</text>
</comment>
<dbReference type="GO" id="GO:0015941">
    <property type="term" value="P:pantothenate catabolic process"/>
    <property type="evidence" value="ECO:0007669"/>
    <property type="project" value="InterPro"/>
</dbReference>
<comment type="similarity">
    <text evidence="3 4">In the N-terminal section; belongs to the HFCD (homo-oligomeric flavin containing Cys decarboxylase) superfamily.</text>
</comment>
<evidence type="ECO:0000256" key="4">
    <source>
        <dbReference type="RuleBase" id="RU364078"/>
    </source>
</evidence>
<feature type="binding site" evidence="3">
    <location>
        <position position="318"/>
    </location>
    <ligand>
        <name>CTP</name>
        <dbReference type="ChEBI" id="CHEBI:37563"/>
    </ligand>
</feature>
<keyword evidence="3" id="KW-0479">Metal-binding</keyword>
<accession>A0A7Y0L324</accession>
<comment type="function">
    <text evidence="4">Catalyzes two steps in the biosynthesis of coenzyme A. In the first step cysteine is conjugated to 4'-phosphopantothenate to form 4-phosphopantothenoylcysteine, in the latter compound is decarboxylated to form 4'-phosphopantotheine.</text>
</comment>
<feature type="binding site" evidence="3">
    <location>
        <begin position="299"/>
        <end position="302"/>
    </location>
    <ligand>
        <name>CTP</name>
        <dbReference type="ChEBI" id="CHEBI:37563"/>
    </ligand>
</feature>
<dbReference type="InterPro" id="IPR005252">
    <property type="entry name" value="CoaBC"/>
</dbReference>
<comment type="catalytic activity">
    <reaction evidence="3 4">
        <text>N-[(R)-4-phosphopantothenoyl]-L-cysteine + H(+) = (R)-4'-phosphopantetheine + CO2</text>
        <dbReference type="Rhea" id="RHEA:16793"/>
        <dbReference type="ChEBI" id="CHEBI:15378"/>
        <dbReference type="ChEBI" id="CHEBI:16526"/>
        <dbReference type="ChEBI" id="CHEBI:59458"/>
        <dbReference type="ChEBI" id="CHEBI:61723"/>
        <dbReference type="EC" id="4.1.1.36"/>
    </reaction>
</comment>
<evidence type="ECO:0000256" key="2">
    <source>
        <dbReference type="ARBA" id="ARBA00023239"/>
    </source>
</evidence>
<keyword evidence="3 4" id="KW-0285">Flavoprotein</keyword>
<dbReference type="AlphaFoldDB" id="A0A7Y0L324"/>
<dbReference type="GO" id="GO:0004633">
    <property type="term" value="F:phosphopantothenoylcysteine decarboxylase activity"/>
    <property type="evidence" value="ECO:0007669"/>
    <property type="project" value="UniProtKB-UniRule"/>
</dbReference>
<keyword evidence="1 3" id="KW-0210">Decarboxylase</keyword>
<comment type="catalytic activity">
    <reaction evidence="3 4">
        <text>(R)-4'-phosphopantothenate + L-cysteine + CTP = N-[(R)-4-phosphopantothenoyl]-L-cysteine + CMP + diphosphate + H(+)</text>
        <dbReference type="Rhea" id="RHEA:19397"/>
        <dbReference type="ChEBI" id="CHEBI:10986"/>
        <dbReference type="ChEBI" id="CHEBI:15378"/>
        <dbReference type="ChEBI" id="CHEBI:33019"/>
        <dbReference type="ChEBI" id="CHEBI:35235"/>
        <dbReference type="ChEBI" id="CHEBI:37563"/>
        <dbReference type="ChEBI" id="CHEBI:59458"/>
        <dbReference type="ChEBI" id="CHEBI:60377"/>
        <dbReference type="EC" id="6.3.2.5"/>
    </reaction>
</comment>
<feature type="domain" description="DNA/pantothenate metabolism flavoprotein C-terminal" evidence="6">
    <location>
        <begin position="179"/>
        <end position="386"/>
    </location>
</feature>
<feature type="binding site" evidence="3">
    <location>
        <position position="332"/>
    </location>
    <ligand>
        <name>CTP</name>
        <dbReference type="ChEBI" id="CHEBI:37563"/>
    </ligand>
</feature>
<comment type="caution">
    <text evidence="3">Lacks conserved residue(s) required for the propagation of feature annotation.</text>
</comment>
<dbReference type="EMBL" id="JABBVZ010000022">
    <property type="protein sequence ID" value="NMP22401.1"/>
    <property type="molecule type" value="Genomic_DNA"/>
</dbReference>
<dbReference type="InterPro" id="IPR007085">
    <property type="entry name" value="DNA/pantothenate-metab_flavo_C"/>
</dbReference>
<feature type="region of interest" description="Phosphopantothenoylcysteine decarboxylase" evidence="3">
    <location>
        <begin position="1"/>
        <end position="183"/>
    </location>
</feature>
<evidence type="ECO:0000313" key="7">
    <source>
        <dbReference type="EMBL" id="NMP22401.1"/>
    </source>
</evidence>
<dbReference type="NCBIfam" id="TIGR00521">
    <property type="entry name" value="coaBC_dfp"/>
    <property type="match status" value="1"/>
</dbReference>
<dbReference type="InterPro" id="IPR035929">
    <property type="entry name" value="CoaB-like_sf"/>
</dbReference>
<organism evidence="7 8">
    <name type="scientific">Sulfobacillus harzensis</name>
    <dbReference type="NCBI Taxonomy" id="2729629"/>
    <lineage>
        <taxon>Bacteria</taxon>
        <taxon>Bacillati</taxon>
        <taxon>Bacillota</taxon>
        <taxon>Clostridia</taxon>
        <taxon>Eubacteriales</taxon>
        <taxon>Clostridiales Family XVII. Incertae Sedis</taxon>
        <taxon>Sulfobacillus</taxon>
    </lineage>
</organism>
<dbReference type="GO" id="GO:0046872">
    <property type="term" value="F:metal ion binding"/>
    <property type="evidence" value="ECO:0007669"/>
    <property type="project" value="UniProtKB-KW"/>
</dbReference>
<proteinExistence type="inferred from homology"/>
<dbReference type="Gene3D" id="3.40.50.1950">
    <property type="entry name" value="Flavin prenyltransferase-like"/>
    <property type="match status" value="1"/>
</dbReference>
<keyword evidence="3 4" id="KW-0436">Ligase</keyword>
<feature type="binding site" evidence="3">
    <location>
        <position position="283"/>
    </location>
    <ligand>
        <name>CTP</name>
        <dbReference type="ChEBI" id="CHEBI:37563"/>
    </ligand>
</feature>
<dbReference type="PANTHER" id="PTHR14359">
    <property type="entry name" value="HOMO-OLIGOMERIC FLAVIN CONTAINING CYS DECARBOXYLASE FAMILY"/>
    <property type="match status" value="1"/>
</dbReference>
<dbReference type="HAMAP" id="MF_02225">
    <property type="entry name" value="CoaBC"/>
    <property type="match status" value="1"/>
</dbReference>
<evidence type="ECO:0000256" key="1">
    <source>
        <dbReference type="ARBA" id="ARBA00022793"/>
    </source>
</evidence>
<keyword evidence="3" id="KW-0511">Multifunctional enzyme</keyword>